<dbReference type="Pfam" id="PF07485">
    <property type="entry name" value="DUF1529"/>
    <property type="match status" value="1"/>
</dbReference>
<comment type="caution">
    <text evidence="1">The sequence shown here is derived from an EMBL/GenBank/DDBJ whole genome shotgun (WGS) entry which is preliminary data.</text>
</comment>
<evidence type="ECO:0000313" key="2">
    <source>
        <dbReference type="Proteomes" id="UP000624041"/>
    </source>
</evidence>
<proteinExistence type="predicted"/>
<accession>A0A917Y2F5</accession>
<dbReference type="EMBL" id="BMOS01000033">
    <property type="protein sequence ID" value="GGN64819.1"/>
    <property type="molecule type" value="Genomic_DNA"/>
</dbReference>
<dbReference type="AlphaFoldDB" id="A0A917Y2F5"/>
<protein>
    <recommendedName>
        <fullName evidence="3">DUF1259 domain-containing protein</fullName>
    </recommendedName>
</protein>
<dbReference type="Proteomes" id="UP000624041">
    <property type="component" value="Unassembled WGS sequence"/>
</dbReference>
<sequence length="223" mass="25317">MLNSKENEWKNYIESAHNWLDAIEWRASELKPFSSAKIFDEKIAKVRKEMEKKQQNQALILGLLKELDALCEPLRIQESFSGDSRESKDESKRSDLKAKDLCRKVAQILNGKSKFENGVCSVQINRQLQVEVQGKKASSIASIDVVFESLDKQGNVLNIAEIAILQDEAPDFIREIAESGLIIGAFHNHWLFTNPLIMYLHVQSIEPPVQFAEKISKALSVLH</sequence>
<evidence type="ECO:0000313" key="1">
    <source>
        <dbReference type="EMBL" id="GGN64819.1"/>
    </source>
</evidence>
<dbReference type="InterPro" id="IPR011094">
    <property type="entry name" value="Uncharacterised_LppY/LpqO"/>
</dbReference>
<reference evidence="1" key="2">
    <citation type="submission" date="2020-09" db="EMBL/GenBank/DDBJ databases">
        <authorList>
            <person name="Sun Q."/>
            <person name="Ohkuma M."/>
        </authorList>
    </citation>
    <scope>NUCLEOTIDE SEQUENCE</scope>
    <source>
        <strain evidence="1">JCM 17251</strain>
    </source>
</reference>
<gene>
    <name evidence="1" type="ORF">GCM10007971_33090</name>
</gene>
<reference evidence="1" key="1">
    <citation type="journal article" date="2014" name="Int. J. Syst. Evol. Microbiol.">
        <title>Complete genome sequence of Corynebacterium casei LMG S-19264T (=DSM 44701T), isolated from a smear-ripened cheese.</title>
        <authorList>
            <consortium name="US DOE Joint Genome Institute (JGI-PGF)"/>
            <person name="Walter F."/>
            <person name="Albersmeier A."/>
            <person name="Kalinowski J."/>
            <person name="Ruckert C."/>
        </authorList>
    </citation>
    <scope>NUCLEOTIDE SEQUENCE</scope>
    <source>
        <strain evidence="1">JCM 17251</strain>
    </source>
</reference>
<keyword evidence="2" id="KW-1185">Reference proteome</keyword>
<name>A0A917Y2F5_9BACI</name>
<organism evidence="1 2">
    <name type="scientific">Oceanobacillus indicireducens</name>
    <dbReference type="NCBI Taxonomy" id="1004261"/>
    <lineage>
        <taxon>Bacteria</taxon>
        <taxon>Bacillati</taxon>
        <taxon>Bacillota</taxon>
        <taxon>Bacilli</taxon>
        <taxon>Bacillales</taxon>
        <taxon>Bacillaceae</taxon>
        <taxon>Oceanobacillus</taxon>
    </lineage>
</organism>
<evidence type="ECO:0008006" key="3">
    <source>
        <dbReference type="Google" id="ProtNLM"/>
    </source>
</evidence>